<dbReference type="Proteomes" id="UP001175000">
    <property type="component" value="Unassembled WGS sequence"/>
</dbReference>
<feature type="region of interest" description="Disordered" evidence="1">
    <location>
        <begin position="177"/>
        <end position="210"/>
    </location>
</feature>
<gene>
    <name evidence="2" type="ORF">B0T14DRAFT_512430</name>
</gene>
<evidence type="ECO:0000313" key="3">
    <source>
        <dbReference type="Proteomes" id="UP001175000"/>
    </source>
</evidence>
<organism evidence="2 3">
    <name type="scientific">Immersiella caudata</name>
    <dbReference type="NCBI Taxonomy" id="314043"/>
    <lineage>
        <taxon>Eukaryota</taxon>
        <taxon>Fungi</taxon>
        <taxon>Dikarya</taxon>
        <taxon>Ascomycota</taxon>
        <taxon>Pezizomycotina</taxon>
        <taxon>Sordariomycetes</taxon>
        <taxon>Sordariomycetidae</taxon>
        <taxon>Sordariales</taxon>
        <taxon>Lasiosphaeriaceae</taxon>
        <taxon>Immersiella</taxon>
    </lineage>
</organism>
<protein>
    <submittedName>
        <fullName evidence="2">Uncharacterized protein</fullName>
    </submittedName>
</protein>
<comment type="caution">
    <text evidence="2">The sequence shown here is derived from an EMBL/GenBank/DDBJ whole genome shotgun (WGS) entry which is preliminary data.</text>
</comment>
<proteinExistence type="predicted"/>
<accession>A0AA39X5T4</accession>
<name>A0AA39X5T4_9PEZI</name>
<dbReference type="EMBL" id="JAULSU010000002">
    <property type="protein sequence ID" value="KAK0627330.1"/>
    <property type="molecule type" value="Genomic_DNA"/>
</dbReference>
<reference evidence="2" key="1">
    <citation type="submission" date="2023-06" db="EMBL/GenBank/DDBJ databases">
        <title>Genome-scale phylogeny and comparative genomics of the fungal order Sordariales.</title>
        <authorList>
            <consortium name="Lawrence Berkeley National Laboratory"/>
            <person name="Hensen N."/>
            <person name="Bonometti L."/>
            <person name="Westerberg I."/>
            <person name="Brannstrom I.O."/>
            <person name="Guillou S."/>
            <person name="Cros-Aarteil S."/>
            <person name="Calhoun S."/>
            <person name="Haridas S."/>
            <person name="Kuo A."/>
            <person name="Mondo S."/>
            <person name="Pangilinan J."/>
            <person name="Riley R."/>
            <person name="Labutti K."/>
            <person name="Andreopoulos B."/>
            <person name="Lipzen A."/>
            <person name="Chen C."/>
            <person name="Yanf M."/>
            <person name="Daum C."/>
            <person name="Ng V."/>
            <person name="Clum A."/>
            <person name="Steindorff A."/>
            <person name="Ohm R."/>
            <person name="Martin F."/>
            <person name="Silar P."/>
            <person name="Natvig D."/>
            <person name="Lalanne C."/>
            <person name="Gautier V."/>
            <person name="Ament-Velasquez S.L."/>
            <person name="Kruys A."/>
            <person name="Hutchinson M.I."/>
            <person name="Powell A.J."/>
            <person name="Barry K."/>
            <person name="Miller A.N."/>
            <person name="Grigoriev I.V."/>
            <person name="Debuchy R."/>
            <person name="Gladieux P."/>
            <person name="Thoren M.H."/>
            <person name="Johannesson H."/>
        </authorList>
    </citation>
    <scope>NUCLEOTIDE SEQUENCE</scope>
    <source>
        <strain evidence="2">CBS 606.72</strain>
    </source>
</reference>
<sequence length="221" mass="22944">MHTGWFKRVWSFDSKHLSKDYLNAGPMLWYGTPAIHSIYCAFSPLLITGGHTLNAPQVIIQGPVEVADSGLAGDLDLIASVDQEATASEEVEGIAQVAAQAGSEEFRRRRATSQEIAQLSAVDLEGGETLLSGVGGDGVRGDGDISAPATGVEVNAETDGAGSLALLDVVGRRRHDKGGDGVVGGGGDGARGRDGADTKGEEGGEEDGDGMHFGYLFLDWC</sequence>
<evidence type="ECO:0000313" key="2">
    <source>
        <dbReference type="EMBL" id="KAK0627330.1"/>
    </source>
</evidence>
<dbReference type="AlphaFoldDB" id="A0AA39X5T4"/>
<keyword evidence="3" id="KW-1185">Reference proteome</keyword>
<feature type="compositionally biased region" description="Gly residues" evidence="1">
    <location>
        <begin position="180"/>
        <end position="189"/>
    </location>
</feature>
<feature type="compositionally biased region" description="Basic and acidic residues" evidence="1">
    <location>
        <begin position="190"/>
        <end position="202"/>
    </location>
</feature>
<evidence type="ECO:0000256" key="1">
    <source>
        <dbReference type="SAM" id="MobiDB-lite"/>
    </source>
</evidence>